<evidence type="ECO:0000313" key="4">
    <source>
        <dbReference type="EMBL" id="SJX66215.1"/>
    </source>
</evidence>
<feature type="region of interest" description="Disordered" evidence="2">
    <location>
        <begin position="381"/>
        <end position="416"/>
    </location>
</feature>
<feature type="compositionally biased region" description="Low complexity" evidence="2">
    <location>
        <begin position="235"/>
        <end position="254"/>
    </location>
</feature>
<dbReference type="GO" id="GO:0000981">
    <property type="term" value="F:DNA-binding transcription factor activity, RNA polymerase II-specific"/>
    <property type="evidence" value="ECO:0007669"/>
    <property type="project" value="InterPro"/>
</dbReference>
<feature type="compositionally biased region" description="Gly residues" evidence="2">
    <location>
        <begin position="383"/>
        <end position="396"/>
    </location>
</feature>
<dbReference type="InterPro" id="IPR036864">
    <property type="entry name" value="Zn2-C6_fun-type_DNA-bd_sf"/>
</dbReference>
<dbReference type="CDD" id="cd00067">
    <property type="entry name" value="GAL4"/>
    <property type="match status" value="1"/>
</dbReference>
<evidence type="ECO:0000259" key="3">
    <source>
        <dbReference type="PROSITE" id="PS50048"/>
    </source>
</evidence>
<dbReference type="Proteomes" id="UP000239563">
    <property type="component" value="Chromosome XX"/>
</dbReference>
<dbReference type="SMART" id="SM00066">
    <property type="entry name" value="GAL4"/>
    <property type="match status" value="1"/>
</dbReference>
<dbReference type="InterPro" id="IPR050797">
    <property type="entry name" value="Carb_Metab_Trans_Reg"/>
</dbReference>
<evidence type="ECO:0000313" key="5">
    <source>
        <dbReference type="Proteomes" id="UP000239563"/>
    </source>
</evidence>
<dbReference type="PANTHER" id="PTHR31668">
    <property type="entry name" value="GLUCOSE TRANSPORT TRANSCRIPTION REGULATOR RGT1-RELATED-RELATED"/>
    <property type="match status" value="1"/>
</dbReference>
<feature type="domain" description="Zn(2)-C6 fungal-type" evidence="3">
    <location>
        <begin position="36"/>
        <end position="65"/>
    </location>
</feature>
<sequence length="981" mass="106054">MPKDDSKSHRPDAGSSASNATDDGDSKGKPKKVLRACDACHHRRVRCNHNNPCDNCIRLNINCTWIKASKGKQASGRRIDLLRKGHNPAASELPPSPNSQHRPSSDHAPMTAPSPSGSRIILPPPGHAPPSTNSPRHYPPPPSAPSAMSPPGLPASAASPSSMMPSSLYSRDPPSTSSRNSFGGGGGHSRYDSNAQSSSAGPAQHASPSSHWSSPTSRSPGLRYPSHGAYTQHDYPPAHLAPSSSSSSSSSSGGYHHHPHPSYPQHSPSHAHPHHQQYQHVPPPAHHASAAQPPPPRRPSNAGLGGLTGPNAASSSASHLGSFPGETFSEGLGGSFSEIAPDIAAGLRLPDFGTSLADSYLNPQEGGDRRRNVLLEMNAAGVQHGGPGGHANGMGGSTNDFAGSQDPYGNGGGHARTFLDVLGQNSHMLGGPSSTPGSVTYSESEIASNEPHPLSDSVLIPSIAIFFERLQSIMPVFTRAWIFGKIDRGEHRTDPQLGAMLIALSAFALCQPVDSTDPVDSSSRKRRVRRLLEESVKMRNSALLGSHPSLEAIMASFFIFGTLFGLGEENAAWFRLREAVTLGYLLRIHETSSYEHLDKDEQERRLRAYLLLAITERAYAIQSGSSITFRGNPRKATDSIRRKFDVSQLQDFPNLQSRLFDVVDEKFVDCWNRKCPGPGCDYLDAKRAVQLHRAIKESDEDEQKEKESFDRDHPGGGPSRRESSFNDRRHHPYGGGHKTKMEDWAGNGGGGGGAHASKSDWDKSKVQKADVEVTRQWLLNRLWMTCRSHALLTADAEEEPLRIDYAIDIARETLRVCNSLSLRSMEAHGIGLTRKLNDIAQTLVIVCRDYPAIAMSVPFEGDPIKTDPTLFGPYFGPSPPDASTSGSQHHRSPPSNIDAGNANVDHPSANSSTLGAGVVPLDKAFSPSYAIEAILHKYLDIFKRFRGGDHPYLPQLVEAVKELPKMAELSFDRFLREMGLF</sequence>
<proteinExistence type="predicted"/>
<feature type="compositionally biased region" description="Low complexity" evidence="2">
    <location>
        <begin position="145"/>
        <end position="167"/>
    </location>
</feature>
<name>A0A2N8UMS3_9BASI</name>
<feature type="compositionally biased region" description="Low complexity" evidence="2">
    <location>
        <begin position="278"/>
        <end position="291"/>
    </location>
</feature>
<feature type="compositionally biased region" description="Polar residues" evidence="2">
    <location>
        <begin position="192"/>
        <end position="201"/>
    </location>
</feature>
<dbReference type="AlphaFoldDB" id="A0A2N8UMS3"/>
<accession>A0A2N8UMS3</accession>
<dbReference type="Pfam" id="PF00172">
    <property type="entry name" value="Zn_clus"/>
    <property type="match status" value="1"/>
</dbReference>
<dbReference type="Gene3D" id="4.10.240.10">
    <property type="entry name" value="Zn(2)-C6 fungal-type DNA-binding domain"/>
    <property type="match status" value="1"/>
</dbReference>
<gene>
    <name evidence="4" type="ORF">SRS1_10878</name>
</gene>
<feature type="compositionally biased region" description="Low complexity" evidence="2">
    <location>
        <begin position="207"/>
        <end position="220"/>
    </location>
</feature>
<feature type="region of interest" description="Disordered" evidence="2">
    <location>
        <begin position="86"/>
        <end position="326"/>
    </location>
</feature>
<protein>
    <submittedName>
        <fullName evidence="4">Related to transcription activator amyR</fullName>
    </submittedName>
</protein>
<feature type="region of interest" description="Disordered" evidence="2">
    <location>
        <begin position="870"/>
        <end position="909"/>
    </location>
</feature>
<feature type="region of interest" description="Disordered" evidence="2">
    <location>
        <begin position="695"/>
        <end position="763"/>
    </location>
</feature>
<feature type="compositionally biased region" description="Basic and acidic residues" evidence="2">
    <location>
        <begin position="703"/>
        <end position="727"/>
    </location>
</feature>
<feature type="compositionally biased region" description="Basic and acidic residues" evidence="2">
    <location>
        <begin position="1"/>
        <end position="12"/>
    </location>
</feature>
<dbReference type="SUPFAM" id="SSF57701">
    <property type="entry name" value="Zn2/Cys6 DNA-binding domain"/>
    <property type="match status" value="1"/>
</dbReference>
<dbReference type="CDD" id="cd12148">
    <property type="entry name" value="fungal_TF_MHR"/>
    <property type="match status" value="1"/>
</dbReference>
<dbReference type="PROSITE" id="PS00463">
    <property type="entry name" value="ZN2_CY6_FUNGAL_1"/>
    <property type="match status" value="1"/>
</dbReference>
<keyword evidence="1" id="KW-0539">Nucleus</keyword>
<evidence type="ECO:0000256" key="2">
    <source>
        <dbReference type="SAM" id="MobiDB-lite"/>
    </source>
</evidence>
<dbReference type="PANTHER" id="PTHR31668:SF30">
    <property type="entry name" value="ZN(II)2CYS6 TRANSCRIPTION FACTOR (EUROFUNG)"/>
    <property type="match status" value="1"/>
</dbReference>
<dbReference type="InterPro" id="IPR001138">
    <property type="entry name" value="Zn2Cys6_DnaBD"/>
</dbReference>
<reference evidence="4 5" key="1">
    <citation type="submission" date="2017-02" db="EMBL/GenBank/DDBJ databases">
        <authorList>
            <person name="Peterson S.W."/>
        </authorList>
    </citation>
    <scope>NUCLEOTIDE SEQUENCE [LARGE SCALE GENOMIC DNA]</scope>
    <source>
        <strain evidence="4 5">SRS1_H2-8</strain>
    </source>
</reference>
<dbReference type="GO" id="GO:0008270">
    <property type="term" value="F:zinc ion binding"/>
    <property type="evidence" value="ECO:0007669"/>
    <property type="project" value="InterPro"/>
</dbReference>
<dbReference type="EMBL" id="LT795073">
    <property type="protein sequence ID" value="SJX66215.1"/>
    <property type="molecule type" value="Genomic_DNA"/>
</dbReference>
<evidence type="ECO:0000256" key="1">
    <source>
        <dbReference type="ARBA" id="ARBA00023242"/>
    </source>
</evidence>
<feature type="region of interest" description="Disordered" evidence="2">
    <location>
        <begin position="1"/>
        <end position="31"/>
    </location>
</feature>
<dbReference type="PROSITE" id="PS50048">
    <property type="entry name" value="ZN2_CY6_FUNGAL_2"/>
    <property type="match status" value="1"/>
</dbReference>
<organism evidence="4 5">
    <name type="scientific">Sporisorium reilianum f. sp. reilianum</name>
    <dbReference type="NCBI Taxonomy" id="72559"/>
    <lineage>
        <taxon>Eukaryota</taxon>
        <taxon>Fungi</taxon>
        <taxon>Dikarya</taxon>
        <taxon>Basidiomycota</taxon>
        <taxon>Ustilaginomycotina</taxon>
        <taxon>Ustilaginomycetes</taxon>
        <taxon>Ustilaginales</taxon>
        <taxon>Ustilaginaceae</taxon>
        <taxon>Sporisorium</taxon>
    </lineage>
</organism>